<reference evidence="1 2" key="1">
    <citation type="submission" date="2016-11" db="EMBL/GenBank/DDBJ databases">
        <authorList>
            <person name="Jaros S."/>
            <person name="Januszkiewicz K."/>
            <person name="Wedrychowicz H."/>
        </authorList>
    </citation>
    <scope>NUCLEOTIDE SEQUENCE [LARGE SCALE GENOMIC DNA]</scope>
    <source>
        <strain evidence="1 2">DSM 14916</strain>
    </source>
</reference>
<keyword evidence="2" id="KW-1185">Reference proteome</keyword>
<protein>
    <submittedName>
        <fullName evidence="1">Uncharacterized conserved protein</fullName>
    </submittedName>
</protein>
<dbReference type="InterPro" id="IPR007332">
    <property type="entry name" value="DUF411"/>
</dbReference>
<dbReference type="Proteomes" id="UP000184387">
    <property type="component" value="Unassembled WGS sequence"/>
</dbReference>
<organism evidence="1 2">
    <name type="scientific">Muricoccus roseus</name>
    <dbReference type="NCBI Taxonomy" id="198092"/>
    <lineage>
        <taxon>Bacteria</taxon>
        <taxon>Pseudomonadati</taxon>
        <taxon>Pseudomonadota</taxon>
        <taxon>Alphaproteobacteria</taxon>
        <taxon>Acetobacterales</taxon>
        <taxon>Roseomonadaceae</taxon>
        <taxon>Muricoccus</taxon>
    </lineage>
</organism>
<evidence type="ECO:0000313" key="1">
    <source>
        <dbReference type="EMBL" id="SHK22123.1"/>
    </source>
</evidence>
<dbReference type="RefSeq" id="WP_073139113.1">
    <property type="nucleotide sequence ID" value="NZ_FQZF01000037.1"/>
</dbReference>
<gene>
    <name evidence="1" type="ORF">SAMN02745194_04471</name>
</gene>
<dbReference type="PROSITE" id="PS51318">
    <property type="entry name" value="TAT"/>
    <property type="match status" value="1"/>
</dbReference>
<accession>A0A1M6QPV9</accession>
<sequence length="163" mass="17196">MTIELDATRRALMIGAAQAVVTLVLSRPSWAAEALPKMTVTRDPNCGCCGGWITHVKSAGFPVEVVEAPDLAPLKARLGVPETLISCHTAEVDGYVVEGHVPADAVERLLIERPQATGLAVAGMPVGSPGMEVRGVPPETYEVVLFAPGGQRIFARYRGPQAV</sequence>
<dbReference type="STRING" id="198092.SAMN02745194_04471"/>
<dbReference type="Pfam" id="PF04214">
    <property type="entry name" value="DUF411"/>
    <property type="match status" value="1"/>
</dbReference>
<proteinExistence type="predicted"/>
<dbReference type="InterPro" id="IPR006311">
    <property type="entry name" value="TAT_signal"/>
</dbReference>
<dbReference type="OrthoDB" id="14727at2"/>
<dbReference type="EMBL" id="FQZF01000037">
    <property type="protein sequence ID" value="SHK22123.1"/>
    <property type="molecule type" value="Genomic_DNA"/>
</dbReference>
<name>A0A1M6QPV9_9PROT</name>
<dbReference type="AlphaFoldDB" id="A0A1M6QPV9"/>
<evidence type="ECO:0000313" key="2">
    <source>
        <dbReference type="Proteomes" id="UP000184387"/>
    </source>
</evidence>